<keyword evidence="5" id="KW-0106">Calcium</keyword>
<evidence type="ECO:0000313" key="10">
    <source>
        <dbReference type="EMBL" id="KAJ1729684.1"/>
    </source>
</evidence>
<evidence type="ECO:0000256" key="2">
    <source>
        <dbReference type="ARBA" id="ARBA00005272"/>
    </source>
</evidence>
<dbReference type="EMBL" id="JANBOI010000569">
    <property type="protein sequence ID" value="KAJ1729684.1"/>
    <property type="molecule type" value="Genomic_DNA"/>
</dbReference>
<dbReference type="InterPro" id="IPR036188">
    <property type="entry name" value="FAD/NAD-bd_sf"/>
</dbReference>
<comment type="subcellular location">
    <subcellularLocation>
        <location evidence="1">Mitochondrion inner membrane</location>
        <topology evidence="1">Peripheral membrane protein</topology>
        <orientation evidence="1">Intermembrane side</orientation>
    </subcellularLocation>
</comment>
<accession>A0A9W7YC83</accession>
<dbReference type="GO" id="GO:0005743">
    <property type="term" value="C:mitochondrial inner membrane"/>
    <property type="evidence" value="ECO:0007669"/>
    <property type="project" value="UniProtKB-SubCell"/>
</dbReference>
<dbReference type="AlphaFoldDB" id="A0A9W7YC83"/>
<evidence type="ECO:0000256" key="1">
    <source>
        <dbReference type="ARBA" id="ARBA00004137"/>
    </source>
</evidence>
<dbReference type="PANTHER" id="PTHR43706">
    <property type="entry name" value="NADH DEHYDROGENASE"/>
    <property type="match status" value="1"/>
</dbReference>
<name>A0A9W7YC83_9FUNG</name>
<dbReference type="InterPro" id="IPR023753">
    <property type="entry name" value="FAD/NAD-binding_dom"/>
</dbReference>
<keyword evidence="3" id="KW-0285">Flavoprotein</keyword>
<proteinExistence type="inferred from homology"/>
<keyword evidence="7" id="KW-0560">Oxidoreductase</keyword>
<keyword evidence="4" id="KW-0274">FAD</keyword>
<comment type="similarity">
    <text evidence="2">Belongs to the NADH dehydrogenase family.</text>
</comment>
<feature type="domain" description="EF-hand" evidence="9">
    <location>
        <begin position="462"/>
        <end position="497"/>
    </location>
</feature>
<keyword evidence="8" id="KW-0520">NAD</keyword>
<dbReference type="Pfam" id="PF22366">
    <property type="entry name" value="NDH2_C"/>
    <property type="match status" value="1"/>
</dbReference>
<dbReference type="Gene3D" id="3.50.50.100">
    <property type="match status" value="2"/>
</dbReference>
<evidence type="ECO:0000256" key="6">
    <source>
        <dbReference type="ARBA" id="ARBA00022946"/>
    </source>
</evidence>
<evidence type="ECO:0000256" key="4">
    <source>
        <dbReference type="ARBA" id="ARBA00022827"/>
    </source>
</evidence>
<sequence length="614" mass="66955">MMRFARTAAVAAPGIRAALGAGARRMSTGPAGGAGSWRFARRLGAWAAGTTAVAGAAYYLGRNEIEAFDTAEPAPELRLLAGAQHRGYPVAEMERTAGRERLVVLGAGWGAVAVLKTLDTDAYDVMVISPENYFIFTPLLPSATVGTVEFRSVMECIRRIVKRVRGAFVEASAVDVDLEAKCVLVEHAGAGRVWVPYDRLVVGVGAQSITHGAAGLEHCHRLKTVLDARSIRQHIMANFERAMLPTTSADEKRRLLTFVVCGGGPTGCEFAAELHDFLAEDLRHFFPQSVRGMVKVMIIQSRDHVLNMMDSAISEFAERQFDRSGITVITNARVQSISETALRYTTRAADGSLQEHEIPQGFVLWSTGVSLTPFTRLLCDKLPDAQKNRHAITVDDRLRVKGVADGSVYALGDCATVEYPQMLARIGELFDSAHAKDTREITRDEFAKFVRSAAAAYPPAASHLHSLMRDFDEFDVDSSGTIDRGEFGAMLQYVDSKLTALPALAQVANQEGVYLGRALNTLATRRADAAPAVTAADAAAVPPFSYRSRGTLAYLGRAAAADFGEGNTYKGSNLAAKYLWRSAYWTQQVSLRTRFLLMIDWIKEMVFGRDISRF</sequence>
<organism evidence="10 11">
    <name type="scientific">Coemansia biformis</name>
    <dbReference type="NCBI Taxonomy" id="1286918"/>
    <lineage>
        <taxon>Eukaryota</taxon>
        <taxon>Fungi</taxon>
        <taxon>Fungi incertae sedis</taxon>
        <taxon>Zoopagomycota</taxon>
        <taxon>Kickxellomycotina</taxon>
        <taxon>Kickxellomycetes</taxon>
        <taxon>Kickxellales</taxon>
        <taxon>Kickxellaceae</taxon>
        <taxon>Coemansia</taxon>
    </lineage>
</organism>
<evidence type="ECO:0000256" key="5">
    <source>
        <dbReference type="ARBA" id="ARBA00022837"/>
    </source>
</evidence>
<evidence type="ECO:0000256" key="8">
    <source>
        <dbReference type="ARBA" id="ARBA00023027"/>
    </source>
</evidence>
<dbReference type="InterPro" id="IPR011992">
    <property type="entry name" value="EF-hand-dom_pair"/>
</dbReference>
<dbReference type="SUPFAM" id="SSF47473">
    <property type="entry name" value="EF-hand"/>
    <property type="match status" value="1"/>
</dbReference>
<gene>
    <name evidence="10" type="ORF">LPJ61_003402</name>
</gene>
<dbReference type="GO" id="GO:0005509">
    <property type="term" value="F:calcium ion binding"/>
    <property type="evidence" value="ECO:0007669"/>
    <property type="project" value="InterPro"/>
</dbReference>
<dbReference type="Proteomes" id="UP001143981">
    <property type="component" value="Unassembled WGS sequence"/>
</dbReference>
<dbReference type="InterPro" id="IPR045024">
    <property type="entry name" value="NDH-2"/>
</dbReference>
<dbReference type="InterPro" id="IPR018247">
    <property type="entry name" value="EF_Hand_1_Ca_BS"/>
</dbReference>
<dbReference type="Pfam" id="PF07992">
    <property type="entry name" value="Pyr_redox_2"/>
    <property type="match status" value="1"/>
</dbReference>
<dbReference type="OrthoDB" id="3244603at2759"/>
<dbReference type="SUPFAM" id="SSF51905">
    <property type="entry name" value="FAD/NAD(P)-binding domain"/>
    <property type="match status" value="2"/>
</dbReference>
<dbReference type="InterPro" id="IPR002048">
    <property type="entry name" value="EF_hand_dom"/>
</dbReference>
<dbReference type="GO" id="GO:0003954">
    <property type="term" value="F:NADH dehydrogenase activity"/>
    <property type="evidence" value="ECO:0007669"/>
    <property type="project" value="InterPro"/>
</dbReference>
<dbReference type="InterPro" id="IPR054585">
    <property type="entry name" value="NDH2-like_C"/>
</dbReference>
<comment type="caution">
    <text evidence="10">The sequence shown here is derived from an EMBL/GenBank/DDBJ whole genome shotgun (WGS) entry which is preliminary data.</text>
</comment>
<evidence type="ECO:0000256" key="7">
    <source>
        <dbReference type="ARBA" id="ARBA00023002"/>
    </source>
</evidence>
<keyword evidence="6" id="KW-0809">Transit peptide</keyword>
<dbReference type="PROSITE" id="PS00018">
    <property type="entry name" value="EF_HAND_1"/>
    <property type="match status" value="1"/>
</dbReference>
<dbReference type="PANTHER" id="PTHR43706:SF50">
    <property type="entry name" value="NADH DEHYDROGENASE (UBIQUINONE)-RELATED"/>
    <property type="match status" value="1"/>
</dbReference>
<evidence type="ECO:0000259" key="9">
    <source>
        <dbReference type="PROSITE" id="PS50222"/>
    </source>
</evidence>
<reference evidence="10" key="1">
    <citation type="submission" date="2022-07" db="EMBL/GenBank/DDBJ databases">
        <title>Phylogenomic reconstructions and comparative analyses of Kickxellomycotina fungi.</title>
        <authorList>
            <person name="Reynolds N.K."/>
            <person name="Stajich J.E."/>
            <person name="Barry K."/>
            <person name="Grigoriev I.V."/>
            <person name="Crous P."/>
            <person name="Smith M.E."/>
        </authorList>
    </citation>
    <scope>NUCLEOTIDE SEQUENCE</scope>
    <source>
        <strain evidence="10">BCRC 34381</strain>
    </source>
</reference>
<evidence type="ECO:0000313" key="11">
    <source>
        <dbReference type="Proteomes" id="UP001143981"/>
    </source>
</evidence>
<keyword evidence="11" id="KW-1185">Reference proteome</keyword>
<evidence type="ECO:0000256" key="3">
    <source>
        <dbReference type="ARBA" id="ARBA00022630"/>
    </source>
</evidence>
<dbReference type="PROSITE" id="PS50222">
    <property type="entry name" value="EF_HAND_2"/>
    <property type="match status" value="1"/>
</dbReference>
<protein>
    <recommendedName>
        <fullName evidence="9">EF-hand domain-containing protein</fullName>
    </recommendedName>
</protein>